<evidence type="ECO:0000313" key="2">
    <source>
        <dbReference type="Proteomes" id="UP000251993"/>
    </source>
</evidence>
<dbReference type="Proteomes" id="UP000251993">
    <property type="component" value="Chromosome"/>
</dbReference>
<dbReference type="KEGG" id="run:DR864_25480"/>
<dbReference type="Gene3D" id="2.60.40.10">
    <property type="entry name" value="Immunoglobulins"/>
    <property type="match status" value="1"/>
</dbReference>
<organism evidence="1 2">
    <name type="scientific">Runella rosea</name>
    <dbReference type="NCBI Taxonomy" id="2259595"/>
    <lineage>
        <taxon>Bacteria</taxon>
        <taxon>Pseudomonadati</taxon>
        <taxon>Bacteroidota</taxon>
        <taxon>Cytophagia</taxon>
        <taxon>Cytophagales</taxon>
        <taxon>Spirosomataceae</taxon>
        <taxon>Runella</taxon>
    </lineage>
</organism>
<evidence type="ECO:0000313" key="1">
    <source>
        <dbReference type="EMBL" id="AXE20847.1"/>
    </source>
</evidence>
<proteinExistence type="predicted"/>
<dbReference type="PROSITE" id="PS51257">
    <property type="entry name" value="PROKAR_LIPOPROTEIN"/>
    <property type="match status" value="1"/>
</dbReference>
<dbReference type="OrthoDB" id="9815657at2"/>
<gene>
    <name evidence="1" type="ORF">DR864_25480</name>
</gene>
<dbReference type="RefSeq" id="WP_114069608.1">
    <property type="nucleotide sequence ID" value="NZ_CP030850.1"/>
</dbReference>
<dbReference type="EMBL" id="CP030850">
    <property type="protein sequence ID" value="AXE20847.1"/>
    <property type="molecule type" value="Genomic_DNA"/>
</dbReference>
<reference evidence="1 2" key="1">
    <citation type="submission" date="2018-07" db="EMBL/GenBank/DDBJ databases">
        <title>Genome sequencing of Runella.</title>
        <authorList>
            <person name="Baek M.-G."/>
            <person name="Yi H."/>
        </authorList>
    </citation>
    <scope>NUCLEOTIDE SEQUENCE [LARGE SCALE GENOMIC DNA]</scope>
    <source>
        <strain evidence="1 2">HYN0085</strain>
    </source>
</reference>
<evidence type="ECO:0008006" key="3">
    <source>
        <dbReference type="Google" id="ProtNLM"/>
    </source>
</evidence>
<dbReference type="InterPro" id="IPR013783">
    <property type="entry name" value="Ig-like_fold"/>
</dbReference>
<name>A0A344TQC6_9BACT</name>
<protein>
    <recommendedName>
        <fullName evidence="3">WD40-like Beta Propeller Repeat</fullName>
    </recommendedName>
</protein>
<dbReference type="AlphaFoldDB" id="A0A344TQC6"/>
<sequence length="435" mass="49515">MTRMVISFIMLVMISCRSKGDLNPQGRQTVYPDYISVTGNSGQPVSLNWIIGKSKACGWECWGDTTTYNYYQPDYYDIYLSTENGSSFTKTYTVKGDLNGSDLALPDNRTYYIRVKAIYTKLQLEISSNIIILSGDSVRQSEIFPFVGQIYTIEKDGDQYMATHNEPLFNKVHSKVVLTGSSKSGKWANWIQDVKTGEQRFIWKTTIPAFGKISPDGKKVLLKVSEINAGRADSHNLHLFDTQTNQFTALTNWKKTISNVVWSPTSDFCSTVFYESPAGEITLATINIVTSKITILRQENLGSFNSLSLLDWLESDSKIYFSEIRNFPEANAKMTLFTIGKEGDKLTKITDFENTTYWYEYSHTYNPTAEKLVFTSRRSGKTGMWVKDIKHNREYQIVNSLTDSYTLLGWKSDNELVYQIISSDGKTNYYSLNVP</sequence>
<dbReference type="InterPro" id="IPR011042">
    <property type="entry name" value="6-blade_b-propeller_TolB-like"/>
</dbReference>
<dbReference type="SUPFAM" id="SSF82171">
    <property type="entry name" value="DPP6 N-terminal domain-like"/>
    <property type="match status" value="1"/>
</dbReference>
<keyword evidence="2" id="KW-1185">Reference proteome</keyword>
<dbReference type="Gene3D" id="2.120.10.30">
    <property type="entry name" value="TolB, C-terminal domain"/>
    <property type="match status" value="1"/>
</dbReference>
<accession>A0A344TQC6</accession>